<gene>
    <name evidence="3" type="ORF">PgNI_01518</name>
</gene>
<dbReference type="GeneID" id="41956503"/>
<sequence length="137" mass="15241">MGDDDYTVAGGKGLRLKGAKVKKNKKKKAEGSKAADKVTELDKALSADKRSDKDADAADGDDEQARAREDEDHAPLRRKTETEQRFEEAKRKKLLEMAQSAAAKPELLKTHKERVEELNTYLSKLSEHHDMPKIGPG</sequence>
<reference evidence="3" key="2">
    <citation type="submission" date="2019-10" db="EMBL/GenBank/DDBJ databases">
        <authorList>
            <consortium name="NCBI Genome Project"/>
        </authorList>
    </citation>
    <scope>NUCLEOTIDE SEQUENCE</scope>
    <source>
        <strain evidence="3">NI907</strain>
    </source>
</reference>
<dbReference type="PANTHER" id="PTHR13282:SF6">
    <property type="entry name" value="PROTEIN FAM32A"/>
    <property type="match status" value="1"/>
</dbReference>
<feature type="compositionally biased region" description="Basic and acidic residues" evidence="1">
    <location>
        <begin position="29"/>
        <end position="56"/>
    </location>
</feature>
<dbReference type="Proteomes" id="UP000515153">
    <property type="component" value="Unplaced"/>
</dbReference>
<dbReference type="RefSeq" id="XP_030986708.1">
    <property type="nucleotide sequence ID" value="XM_031121589.1"/>
</dbReference>
<proteinExistence type="predicted"/>
<reference evidence="3" key="3">
    <citation type="submission" date="2025-08" db="UniProtKB">
        <authorList>
            <consortium name="RefSeq"/>
        </authorList>
    </citation>
    <scope>IDENTIFICATION</scope>
    <source>
        <strain evidence="3">NI907</strain>
    </source>
</reference>
<protein>
    <recommendedName>
        <fullName evidence="4">DUF1754-domain-containing protein</fullName>
    </recommendedName>
</protein>
<dbReference type="KEGG" id="pgri:PgNI_01518"/>
<organism evidence="2 3">
    <name type="scientific">Pyricularia grisea</name>
    <name type="common">Crabgrass-specific blast fungus</name>
    <name type="synonym">Magnaporthe grisea</name>
    <dbReference type="NCBI Taxonomy" id="148305"/>
    <lineage>
        <taxon>Eukaryota</taxon>
        <taxon>Fungi</taxon>
        <taxon>Dikarya</taxon>
        <taxon>Ascomycota</taxon>
        <taxon>Pezizomycotina</taxon>
        <taxon>Sordariomycetes</taxon>
        <taxon>Sordariomycetidae</taxon>
        <taxon>Magnaporthales</taxon>
        <taxon>Pyriculariaceae</taxon>
        <taxon>Pyricularia</taxon>
    </lineage>
</organism>
<name>A0A6P8BHD2_PYRGI</name>
<accession>A0A6P8BHD2</accession>
<dbReference type="InterPro" id="IPR013865">
    <property type="entry name" value="FAM32A"/>
</dbReference>
<keyword evidence="2" id="KW-1185">Reference proteome</keyword>
<dbReference type="GO" id="GO:0005730">
    <property type="term" value="C:nucleolus"/>
    <property type="evidence" value="ECO:0007669"/>
    <property type="project" value="TreeGrafter"/>
</dbReference>
<evidence type="ECO:0000256" key="1">
    <source>
        <dbReference type="SAM" id="MobiDB-lite"/>
    </source>
</evidence>
<dbReference type="PANTHER" id="PTHR13282">
    <property type="entry name" value="PROTEIN FAM32A"/>
    <property type="match status" value="1"/>
</dbReference>
<dbReference type="OrthoDB" id="205403at2759"/>
<dbReference type="AlphaFoldDB" id="A0A6P8BHD2"/>
<evidence type="ECO:0000313" key="3">
    <source>
        <dbReference type="RefSeq" id="XP_030986708.1"/>
    </source>
</evidence>
<feature type="compositionally biased region" description="Basic residues" evidence="1">
    <location>
        <begin position="19"/>
        <end position="28"/>
    </location>
</feature>
<evidence type="ECO:0000313" key="2">
    <source>
        <dbReference type="Proteomes" id="UP000515153"/>
    </source>
</evidence>
<feature type="region of interest" description="Disordered" evidence="1">
    <location>
        <begin position="19"/>
        <end position="92"/>
    </location>
</feature>
<evidence type="ECO:0008006" key="4">
    <source>
        <dbReference type="Google" id="ProtNLM"/>
    </source>
</evidence>
<reference evidence="3" key="1">
    <citation type="journal article" date="2019" name="Mol. Biol. Evol.">
        <title>Blast fungal genomes show frequent chromosomal changes, gene gains and losses, and effector gene turnover.</title>
        <authorList>
            <person name="Gomez Luciano L.B."/>
            <person name="Jason Tsai I."/>
            <person name="Chuma I."/>
            <person name="Tosa Y."/>
            <person name="Chen Y.H."/>
            <person name="Li J.Y."/>
            <person name="Li M.Y."/>
            <person name="Jade Lu M.Y."/>
            <person name="Nakayashiki H."/>
            <person name="Li W.H."/>
        </authorList>
    </citation>
    <scope>NUCLEOTIDE SEQUENCE</scope>
    <source>
        <strain evidence="3">NI907</strain>
    </source>
</reference>
<dbReference type="Pfam" id="PF08555">
    <property type="entry name" value="FAM32A"/>
    <property type="match status" value="1"/>
</dbReference>
<feature type="compositionally biased region" description="Basic and acidic residues" evidence="1">
    <location>
        <begin position="63"/>
        <end position="90"/>
    </location>
</feature>